<dbReference type="InterPro" id="IPR001387">
    <property type="entry name" value="Cro/C1-type_HTH"/>
</dbReference>
<dbReference type="Pfam" id="PF17765">
    <property type="entry name" value="MLTR_LBD"/>
    <property type="match status" value="1"/>
</dbReference>
<dbReference type="Proteomes" id="UP000234190">
    <property type="component" value="Unassembled WGS sequence"/>
</dbReference>
<dbReference type="InterPro" id="IPR041413">
    <property type="entry name" value="MLTR_LBD"/>
</dbReference>
<dbReference type="SUPFAM" id="SSF47413">
    <property type="entry name" value="lambda repressor-like DNA-binding domains"/>
    <property type="match status" value="1"/>
</dbReference>
<evidence type="ECO:0000313" key="3">
    <source>
        <dbReference type="Proteomes" id="UP000234190"/>
    </source>
</evidence>
<dbReference type="GO" id="GO:0003677">
    <property type="term" value="F:DNA binding"/>
    <property type="evidence" value="ECO:0007669"/>
    <property type="project" value="InterPro"/>
</dbReference>
<feature type="domain" description="HTH cro/C1-type" evidence="1">
    <location>
        <begin position="12"/>
        <end position="66"/>
    </location>
</feature>
<dbReference type="Gene3D" id="3.30.450.180">
    <property type="match status" value="1"/>
</dbReference>
<name>A0A2N4U142_9BURK</name>
<dbReference type="PANTHER" id="PTHR35010:SF4">
    <property type="entry name" value="BLL5781 PROTEIN"/>
    <property type="match status" value="1"/>
</dbReference>
<dbReference type="CDD" id="cd00093">
    <property type="entry name" value="HTH_XRE"/>
    <property type="match status" value="1"/>
</dbReference>
<keyword evidence="3" id="KW-1185">Reference proteome</keyword>
<comment type="caution">
    <text evidence="2">The sequence shown here is derived from an EMBL/GenBank/DDBJ whole genome shotgun (WGS) entry which is preliminary data.</text>
</comment>
<proteinExistence type="predicted"/>
<reference evidence="2 3" key="1">
    <citation type="submission" date="2017-10" db="EMBL/GenBank/DDBJ databases">
        <title>Two draft genome sequences of Pusillimonas sp. strains isolated from a nitrate- and radionuclide-contaminated groundwater in Russia.</title>
        <authorList>
            <person name="Grouzdev D.S."/>
            <person name="Tourova T.P."/>
            <person name="Goeva M.A."/>
            <person name="Babich T.L."/>
            <person name="Sokolova D.S."/>
            <person name="Abdullin R."/>
            <person name="Poltaraus A.B."/>
            <person name="Toshchakov S.V."/>
            <person name="Nazina T.N."/>
        </authorList>
    </citation>
    <scope>NUCLEOTIDE SEQUENCE [LARGE SCALE GENOMIC DNA]</scope>
    <source>
        <strain evidence="2 3">JR1/69-3-13</strain>
    </source>
</reference>
<dbReference type="Gene3D" id="1.10.260.40">
    <property type="entry name" value="lambda repressor-like DNA-binding domains"/>
    <property type="match status" value="1"/>
</dbReference>
<gene>
    <name evidence="2" type="ORF">CR159_16470</name>
</gene>
<dbReference type="Pfam" id="PF13560">
    <property type="entry name" value="HTH_31"/>
    <property type="match status" value="1"/>
</dbReference>
<dbReference type="OrthoDB" id="2959414at2"/>
<accession>A0A2N4U142</accession>
<dbReference type="EMBL" id="PDNW01000016">
    <property type="protein sequence ID" value="PLC48739.1"/>
    <property type="molecule type" value="Genomic_DNA"/>
</dbReference>
<dbReference type="InterPro" id="IPR010982">
    <property type="entry name" value="Lambda_DNA-bd_dom_sf"/>
</dbReference>
<dbReference type="SMART" id="SM00530">
    <property type="entry name" value="HTH_XRE"/>
    <property type="match status" value="1"/>
</dbReference>
<dbReference type="PROSITE" id="PS50943">
    <property type="entry name" value="HTH_CROC1"/>
    <property type="match status" value="1"/>
</dbReference>
<protein>
    <submittedName>
        <fullName evidence="2">Transcriptional regulator</fullName>
    </submittedName>
</protein>
<dbReference type="AlphaFoldDB" id="A0A2N4U142"/>
<dbReference type="PANTHER" id="PTHR35010">
    <property type="entry name" value="BLL4672 PROTEIN-RELATED"/>
    <property type="match status" value="1"/>
</dbReference>
<sequence>MAHINPTVGEYLREWRQRRRLSQLDLACEAEISARHLSFIETGRSRPSRDMLLRLLEQLDVPLRQRNVLLLAAGYAPHFAEHALTDSAMHDARAAISSILKAHEPFPALAIDRHWTLVLANGAVTPLLAGVAAHLLEPPVNVLRLSLHPEGLAPRILNLNEWRTHLLQRLRLQYDQTADPVLLVLLDELLSYRLPPLNAAQPQAQSPIAVPLRLQTAEGALSLLSATMVFGTPLDVTLSELAMETFLPADAAAVAILNRLMSRPA</sequence>
<organism evidence="2 3">
    <name type="scientific">Pollutimonas subterranea</name>
    <dbReference type="NCBI Taxonomy" id="2045210"/>
    <lineage>
        <taxon>Bacteria</taxon>
        <taxon>Pseudomonadati</taxon>
        <taxon>Pseudomonadota</taxon>
        <taxon>Betaproteobacteria</taxon>
        <taxon>Burkholderiales</taxon>
        <taxon>Alcaligenaceae</taxon>
        <taxon>Pollutimonas</taxon>
    </lineage>
</organism>
<evidence type="ECO:0000313" key="2">
    <source>
        <dbReference type="EMBL" id="PLC48739.1"/>
    </source>
</evidence>
<evidence type="ECO:0000259" key="1">
    <source>
        <dbReference type="PROSITE" id="PS50943"/>
    </source>
</evidence>